<accession>A0A7C3NAL2</accession>
<evidence type="ECO:0000259" key="1">
    <source>
        <dbReference type="Pfam" id="PF00534"/>
    </source>
</evidence>
<proteinExistence type="predicted"/>
<reference evidence="3" key="1">
    <citation type="journal article" date="2020" name="mSystems">
        <title>Genome- and Community-Level Interaction Insights into Carbon Utilization and Element Cycling Functions of Hydrothermarchaeota in Hydrothermal Sediment.</title>
        <authorList>
            <person name="Zhou Z."/>
            <person name="Liu Y."/>
            <person name="Xu W."/>
            <person name="Pan J."/>
            <person name="Luo Z.H."/>
            <person name="Li M."/>
        </authorList>
    </citation>
    <scope>NUCLEOTIDE SEQUENCE [LARGE SCALE GENOMIC DNA]</scope>
    <source>
        <strain evidence="3">SpSt-464</strain>
    </source>
</reference>
<keyword evidence="3" id="KW-0808">Transferase</keyword>
<sequence>MGVKMAERKKLKILMVSDMYYPLPGGISEHIHHLYIEMKRKGHNVHILTGNPLFKSVKNEGTDIKRVGYSISIPANKSFAQVSVGLKMIFDIKNLLEREKYDIIHIHGALAPTLPLITLFFSNSTNIITFHAAFDRSIGYEALRSPLKKFFERIDGVIAVSEEAKRSVYRYFPGEYTIIPNGVDLKRFSPNNPKLENYIDGRINLLFVGRQDPRKGIKFLYKAMDYIVDEITDVRLIVVGKGFLKKYYELSISDKAKEHIIFEDYVDWSLLPLYYNTANIFVSPATGGESFGIVLLEAMASGTPVVASNIRGYRQVIKHKYNGYLVKPKDPKDLADGIIEVLKNRELREQLRKNGLEFVKRFSWENVSDEILDFYYRKIEQKNNNKHNRLRKWF</sequence>
<comment type="caution">
    <text evidence="3">The sequence shown here is derived from an EMBL/GenBank/DDBJ whole genome shotgun (WGS) entry which is preliminary data.</text>
</comment>
<dbReference type="GO" id="GO:0016757">
    <property type="term" value="F:glycosyltransferase activity"/>
    <property type="evidence" value="ECO:0007669"/>
    <property type="project" value="InterPro"/>
</dbReference>
<dbReference type="AlphaFoldDB" id="A0A7C3NAL2"/>
<dbReference type="SUPFAM" id="SSF53756">
    <property type="entry name" value="UDP-Glycosyltransferase/glycogen phosphorylase"/>
    <property type="match status" value="1"/>
</dbReference>
<dbReference type="Pfam" id="PF13439">
    <property type="entry name" value="Glyco_transf_4"/>
    <property type="match status" value="1"/>
</dbReference>
<dbReference type="InterPro" id="IPR028098">
    <property type="entry name" value="Glyco_trans_4-like_N"/>
</dbReference>
<feature type="domain" description="Glycosyl transferase family 1" evidence="1">
    <location>
        <begin position="201"/>
        <end position="355"/>
    </location>
</feature>
<evidence type="ECO:0000313" key="3">
    <source>
        <dbReference type="EMBL" id="HFK24161.1"/>
    </source>
</evidence>
<organism evidence="3">
    <name type="scientific">candidate division WOR-3 bacterium</name>
    <dbReference type="NCBI Taxonomy" id="2052148"/>
    <lineage>
        <taxon>Bacteria</taxon>
        <taxon>Bacteria division WOR-3</taxon>
    </lineage>
</organism>
<dbReference type="Pfam" id="PF00534">
    <property type="entry name" value="Glycos_transf_1"/>
    <property type="match status" value="1"/>
</dbReference>
<evidence type="ECO:0000259" key="2">
    <source>
        <dbReference type="Pfam" id="PF13439"/>
    </source>
</evidence>
<feature type="domain" description="Glycosyltransferase subfamily 4-like N-terminal" evidence="2">
    <location>
        <begin position="24"/>
        <end position="187"/>
    </location>
</feature>
<dbReference type="InterPro" id="IPR050194">
    <property type="entry name" value="Glycosyltransferase_grp1"/>
</dbReference>
<dbReference type="CDD" id="cd03801">
    <property type="entry name" value="GT4_PimA-like"/>
    <property type="match status" value="1"/>
</dbReference>
<name>A0A7C3NAL2_UNCW3</name>
<dbReference type="InterPro" id="IPR001296">
    <property type="entry name" value="Glyco_trans_1"/>
</dbReference>
<dbReference type="PANTHER" id="PTHR45947:SF3">
    <property type="entry name" value="SULFOQUINOVOSYL TRANSFERASE SQD2"/>
    <property type="match status" value="1"/>
</dbReference>
<gene>
    <name evidence="3" type="ORF">ENS15_05880</name>
</gene>
<dbReference type="Gene3D" id="3.40.50.2000">
    <property type="entry name" value="Glycogen Phosphorylase B"/>
    <property type="match status" value="2"/>
</dbReference>
<protein>
    <submittedName>
        <fullName evidence="3">Glycosyltransferase family 1 protein</fullName>
    </submittedName>
</protein>
<dbReference type="PANTHER" id="PTHR45947">
    <property type="entry name" value="SULFOQUINOVOSYL TRANSFERASE SQD2"/>
    <property type="match status" value="1"/>
</dbReference>
<dbReference type="EMBL" id="DSTT01000005">
    <property type="protein sequence ID" value="HFK24161.1"/>
    <property type="molecule type" value="Genomic_DNA"/>
</dbReference>